<keyword evidence="1" id="KW-1133">Transmembrane helix</keyword>
<proteinExistence type="predicted"/>
<evidence type="ECO:0000313" key="2">
    <source>
        <dbReference type="EMBL" id="SHJ54328.1"/>
    </source>
</evidence>
<evidence type="ECO:0000313" key="3">
    <source>
        <dbReference type="Proteomes" id="UP000184418"/>
    </source>
</evidence>
<feature type="transmembrane region" description="Helical" evidence="1">
    <location>
        <begin position="6"/>
        <end position="25"/>
    </location>
</feature>
<sequence length="197" mass="22876">MDNTVIVALGTLTITSIVTLLTKWIESRQKVNEHKLSLRNIYVNKKIQAGEELANLLHQRKLVFVSYYQFYNFFKDTGYVHTDMAYRCKVKTLALSELLSKPNYFSIYFDYEKKGSEISRLEVVINKNIQILNKASDLSEAKSDDEKKVISQELNILKESYKSQEIENIIKVVPLLNSLYTAEVEKVKSELSKYDFI</sequence>
<keyword evidence="1" id="KW-0472">Membrane</keyword>
<reference evidence="2 3" key="1">
    <citation type="submission" date="2016-11" db="EMBL/GenBank/DDBJ databases">
        <authorList>
            <person name="Jaros S."/>
            <person name="Januszkiewicz K."/>
            <person name="Wedrychowicz H."/>
        </authorList>
    </citation>
    <scope>NUCLEOTIDE SEQUENCE [LARGE SCALE GENOMIC DNA]</scope>
    <source>
        <strain evidence="2 3">DSM 21074</strain>
    </source>
</reference>
<gene>
    <name evidence="2" type="ORF">SAMN02745146_3402</name>
</gene>
<evidence type="ECO:0000256" key="1">
    <source>
        <dbReference type="SAM" id="Phobius"/>
    </source>
</evidence>
<protein>
    <submittedName>
        <fullName evidence="2">Uncharacterized protein</fullName>
    </submittedName>
</protein>
<organism evidence="2 3">
    <name type="scientific">Hymenobacter daecheongensis DSM 21074</name>
    <dbReference type="NCBI Taxonomy" id="1121955"/>
    <lineage>
        <taxon>Bacteria</taxon>
        <taxon>Pseudomonadati</taxon>
        <taxon>Bacteroidota</taxon>
        <taxon>Cytophagia</taxon>
        <taxon>Cytophagales</taxon>
        <taxon>Hymenobacteraceae</taxon>
        <taxon>Hymenobacter</taxon>
    </lineage>
</organism>
<keyword evidence="1" id="KW-0812">Transmembrane</keyword>
<dbReference type="Proteomes" id="UP000184418">
    <property type="component" value="Unassembled WGS sequence"/>
</dbReference>
<dbReference type="AlphaFoldDB" id="A0A1M6K5W7"/>
<dbReference type="RefSeq" id="WP_073111370.1">
    <property type="nucleotide sequence ID" value="NZ_FQYN01000007.1"/>
</dbReference>
<accession>A0A1M6K5W7</accession>
<dbReference type="EMBL" id="FQYN01000007">
    <property type="protein sequence ID" value="SHJ54328.1"/>
    <property type="molecule type" value="Genomic_DNA"/>
</dbReference>
<keyword evidence="3" id="KW-1185">Reference proteome</keyword>
<name>A0A1M6K5W7_9BACT</name>